<dbReference type="InterPro" id="IPR013783">
    <property type="entry name" value="Ig-like_fold"/>
</dbReference>
<evidence type="ECO:0000256" key="2">
    <source>
        <dbReference type="ARBA" id="ARBA00023136"/>
    </source>
</evidence>
<feature type="domain" description="Ig-like" evidence="8">
    <location>
        <begin position="94"/>
        <end position="168"/>
    </location>
</feature>
<protein>
    <recommendedName>
        <fullName evidence="8">Ig-like domain-containing protein</fullName>
    </recommendedName>
</protein>
<keyword evidence="4" id="KW-0325">Glycoprotein</keyword>
<feature type="domain" description="Ig-like" evidence="8">
    <location>
        <begin position="243"/>
        <end position="315"/>
    </location>
</feature>
<evidence type="ECO:0000256" key="5">
    <source>
        <dbReference type="ARBA" id="ARBA00023319"/>
    </source>
</evidence>
<dbReference type="GeneID" id="20242960"/>
<dbReference type="KEGG" id="lgi:LOTGIDRAFT_174992"/>
<dbReference type="PANTHER" id="PTHR11640">
    <property type="entry name" value="NEPHRIN"/>
    <property type="match status" value="1"/>
</dbReference>
<dbReference type="Gene3D" id="2.60.40.10">
    <property type="entry name" value="Immunoglobulins"/>
    <property type="match status" value="3"/>
</dbReference>
<dbReference type="InterPro" id="IPR003599">
    <property type="entry name" value="Ig_sub"/>
</dbReference>
<dbReference type="InterPro" id="IPR007110">
    <property type="entry name" value="Ig-like_dom"/>
</dbReference>
<dbReference type="Proteomes" id="UP000030746">
    <property type="component" value="Unassembled WGS sequence"/>
</dbReference>
<keyword evidence="10" id="KW-1185">Reference proteome</keyword>
<dbReference type="InterPro" id="IPR003598">
    <property type="entry name" value="Ig_sub2"/>
</dbReference>
<dbReference type="EMBL" id="KB201555">
    <property type="protein sequence ID" value="ESO95971.1"/>
    <property type="molecule type" value="Genomic_DNA"/>
</dbReference>
<keyword evidence="3" id="KW-1015">Disulfide bond</keyword>
<keyword evidence="2 6" id="KW-0472">Membrane</keyword>
<keyword evidence="6" id="KW-1133">Transmembrane helix</keyword>
<dbReference type="OrthoDB" id="6158319at2759"/>
<dbReference type="SMART" id="SM00409">
    <property type="entry name" value="IG"/>
    <property type="match status" value="3"/>
</dbReference>
<dbReference type="OMA" id="GYMTIRT"/>
<dbReference type="InterPro" id="IPR051275">
    <property type="entry name" value="Cell_adhesion_signaling"/>
</dbReference>
<evidence type="ECO:0000256" key="3">
    <source>
        <dbReference type="ARBA" id="ARBA00023157"/>
    </source>
</evidence>
<evidence type="ECO:0000256" key="6">
    <source>
        <dbReference type="SAM" id="Phobius"/>
    </source>
</evidence>
<evidence type="ECO:0000256" key="1">
    <source>
        <dbReference type="ARBA" id="ARBA00004479"/>
    </source>
</evidence>
<dbReference type="GO" id="GO:0050839">
    <property type="term" value="F:cell adhesion molecule binding"/>
    <property type="evidence" value="ECO:0007669"/>
    <property type="project" value="TreeGrafter"/>
</dbReference>
<dbReference type="GO" id="GO:0098609">
    <property type="term" value="P:cell-cell adhesion"/>
    <property type="evidence" value="ECO:0007669"/>
    <property type="project" value="TreeGrafter"/>
</dbReference>
<sequence length="562" mass="62656">MEYKCILIVIVYLSVLITDSPSVLDFRRNNIVVCSMINCESSSDNRYKCGCINNNNKQLYLNISNINKQDDTTWSCRGNSGRQGSINVSVYYGPENIRFNPTSDNIDVIEGKSQSVNCLADCKPDCNIIWSKDGSTTILNNTLSLSTRDQTGSYNCTVKHTVLNKQLTKQLNVQINYGPDRLTFSPDVTSINIIEDGRDELAFSPDVTSINIIEDGPDELAFSADVTSINIIEDGPDELSFSPDVTSINIIEGRDQTITCLTDCYQCNYKWTGPVSSPTKDLVLTQIKRNQEGNYRCEATNIKNIIPKTRSKSLQVNVHYPPDITSITSDAVNNTADEGSDVIFNCNVDSKPVSTVTWSFSTSTDTNTGQQWTLTQAKCQDTGIYTCTANNGIGQSTTKSLPLNIRCPPILKEELKKEIRRQIGEMVLLEINIEAYPEPNFIWKQLISDIEYPFAKTERVSENNFISTLELILDQSSFGYYIITVQNIINGETKAKTWGIKIIELDPGTISYKQSGYQEVLSTGIGIGIGIGISLVCVFLVLLTIFIYRKYHPANKKLPEES</sequence>
<feature type="transmembrane region" description="Helical" evidence="6">
    <location>
        <begin position="525"/>
        <end position="548"/>
    </location>
</feature>
<reference evidence="9 10" key="1">
    <citation type="journal article" date="2013" name="Nature">
        <title>Insights into bilaterian evolution from three spiralian genomes.</title>
        <authorList>
            <person name="Simakov O."/>
            <person name="Marletaz F."/>
            <person name="Cho S.J."/>
            <person name="Edsinger-Gonzales E."/>
            <person name="Havlak P."/>
            <person name="Hellsten U."/>
            <person name="Kuo D.H."/>
            <person name="Larsson T."/>
            <person name="Lv J."/>
            <person name="Arendt D."/>
            <person name="Savage R."/>
            <person name="Osoegawa K."/>
            <person name="de Jong P."/>
            <person name="Grimwood J."/>
            <person name="Chapman J.A."/>
            <person name="Shapiro H."/>
            <person name="Aerts A."/>
            <person name="Otillar R.P."/>
            <person name="Terry A.Y."/>
            <person name="Boore J.L."/>
            <person name="Grigoriev I.V."/>
            <person name="Lindberg D.R."/>
            <person name="Seaver E.C."/>
            <person name="Weisblat D.A."/>
            <person name="Putnam N.H."/>
            <person name="Rokhsar D.S."/>
        </authorList>
    </citation>
    <scope>NUCLEOTIDE SEQUENCE [LARGE SCALE GENOMIC DNA]</scope>
</reference>
<feature type="chain" id="PRO_5004717396" description="Ig-like domain-containing protein" evidence="7">
    <location>
        <begin position="23"/>
        <end position="562"/>
    </location>
</feature>
<feature type="domain" description="Ig-like" evidence="8">
    <location>
        <begin position="322"/>
        <end position="404"/>
    </location>
</feature>
<dbReference type="PROSITE" id="PS50835">
    <property type="entry name" value="IG_LIKE"/>
    <property type="match status" value="3"/>
</dbReference>
<accession>V4AQL8</accession>
<dbReference type="PANTHER" id="PTHR11640:SF164">
    <property type="entry name" value="MAM DOMAIN-CONTAINING GLYCOSYLPHOSPHATIDYLINOSITOL ANCHOR PROTEIN 1"/>
    <property type="match status" value="1"/>
</dbReference>
<evidence type="ECO:0000313" key="9">
    <source>
        <dbReference type="EMBL" id="ESO95971.1"/>
    </source>
</evidence>
<dbReference type="HOGENOM" id="CLU_035457_0_0_1"/>
<name>V4AQL8_LOTGI</name>
<dbReference type="Pfam" id="PF13927">
    <property type="entry name" value="Ig_3"/>
    <property type="match status" value="1"/>
</dbReference>
<feature type="signal peptide" evidence="7">
    <location>
        <begin position="1"/>
        <end position="22"/>
    </location>
</feature>
<evidence type="ECO:0000259" key="8">
    <source>
        <dbReference type="PROSITE" id="PS50835"/>
    </source>
</evidence>
<dbReference type="InterPro" id="IPR036179">
    <property type="entry name" value="Ig-like_dom_sf"/>
</dbReference>
<evidence type="ECO:0000256" key="7">
    <source>
        <dbReference type="SAM" id="SignalP"/>
    </source>
</evidence>
<evidence type="ECO:0000313" key="10">
    <source>
        <dbReference type="Proteomes" id="UP000030746"/>
    </source>
</evidence>
<gene>
    <name evidence="9" type="ORF">LOTGIDRAFT_174992</name>
</gene>
<keyword evidence="6" id="KW-0812">Transmembrane</keyword>
<keyword evidence="5" id="KW-0393">Immunoglobulin domain</keyword>
<dbReference type="RefSeq" id="XP_009053334.1">
    <property type="nucleotide sequence ID" value="XM_009055086.1"/>
</dbReference>
<organism evidence="9 10">
    <name type="scientific">Lottia gigantea</name>
    <name type="common">Giant owl limpet</name>
    <dbReference type="NCBI Taxonomy" id="225164"/>
    <lineage>
        <taxon>Eukaryota</taxon>
        <taxon>Metazoa</taxon>
        <taxon>Spiralia</taxon>
        <taxon>Lophotrochozoa</taxon>
        <taxon>Mollusca</taxon>
        <taxon>Gastropoda</taxon>
        <taxon>Patellogastropoda</taxon>
        <taxon>Lottioidea</taxon>
        <taxon>Lottiidae</taxon>
        <taxon>Lottia</taxon>
    </lineage>
</organism>
<evidence type="ECO:0000256" key="4">
    <source>
        <dbReference type="ARBA" id="ARBA00023180"/>
    </source>
</evidence>
<dbReference type="CTD" id="20242960"/>
<proteinExistence type="predicted"/>
<dbReference type="AlphaFoldDB" id="V4AQL8"/>
<dbReference type="SMART" id="SM00408">
    <property type="entry name" value="IGc2"/>
    <property type="match status" value="3"/>
</dbReference>
<keyword evidence="7" id="KW-0732">Signal</keyword>
<dbReference type="GO" id="GO:0005911">
    <property type="term" value="C:cell-cell junction"/>
    <property type="evidence" value="ECO:0007669"/>
    <property type="project" value="TreeGrafter"/>
</dbReference>
<dbReference type="GO" id="GO:0005886">
    <property type="term" value="C:plasma membrane"/>
    <property type="evidence" value="ECO:0007669"/>
    <property type="project" value="TreeGrafter"/>
</dbReference>
<comment type="subcellular location">
    <subcellularLocation>
        <location evidence="1">Membrane</location>
        <topology evidence="1">Single-pass type I membrane protein</topology>
    </subcellularLocation>
</comment>
<dbReference type="SUPFAM" id="SSF48726">
    <property type="entry name" value="Immunoglobulin"/>
    <property type="match status" value="2"/>
</dbReference>